<dbReference type="InterPro" id="IPR002885">
    <property type="entry name" value="PPR_rpt"/>
</dbReference>
<evidence type="ECO:0000313" key="5">
    <source>
        <dbReference type="Proteomes" id="UP000030689"/>
    </source>
</evidence>
<dbReference type="GO" id="GO:0007005">
    <property type="term" value="P:mitochondrion organization"/>
    <property type="evidence" value="ECO:0007669"/>
    <property type="project" value="TreeGrafter"/>
</dbReference>
<dbReference type="AlphaFoldDB" id="V4LHJ1"/>
<dbReference type="Gene3D" id="1.25.40.10">
    <property type="entry name" value="Tetratricopeptide repeat domain"/>
    <property type="match status" value="6"/>
</dbReference>
<dbReference type="KEGG" id="eus:EUTSA_v10001319mg"/>
<feature type="repeat" description="PPR" evidence="3">
    <location>
        <begin position="480"/>
        <end position="514"/>
    </location>
</feature>
<evidence type="ECO:0000256" key="2">
    <source>
        <dbReference type="ARBA" id="ARBA00022737"/>
    </source>
</evidence>
<evidence type="ECO:0008006" key="6">
    <source>
        <dbReference type="Google" id="ProtNLM"/>
    </source>
</evidence>
<name>V4LHJ1_EUTSA</name>
<dbReference type="NCBIfam" id="TIGR00756">
    <property type="entry name" value="PPR"/>
    <property type="match status" value="11"/>
</dbReference>
<feature type="repeat" description="PPR" evidence="3">
    <location>
        <begin position="691"/>
        <end position="725"/>
    </location>
</feature>
<dbReference type="PANTHER" id="PTHR47934:SF6">
    <property type="entry name" value="MITOCHONDRIAL GROUP I INTRON SPLICING FACTOR CCM1-RELATED"/>
    <property type="match status" value="1"/>
</dbReference>
<dbReference type="GO" id="GO:0006396">
    <property type="term" value="P:RNA processing"/>
    <property type="evidence" value="ECO:0007669"/>
    <property type="project" value="TreeGrafter"/>
</dbReference>
<feature type="repeat" description="PPR" evidence="3">
    <location>
        <begin position="656"/>
        <end position="690"/>
    </location>
</feature>
<dbReference type="EMBL" id="KI517481">
    <property type="protein sequence ID" value="ESQ39248.1"/>
    <property type="molecule type" value="Genomic_DNA"/>
</dbReference>
<feature type="repeat" description="PPR" evidence="3">
    <location>
        <begin position="620"/>
        <end position="654"/>
    </location>
</feature>
<feature type="repeat" description="PPR" evidence="3">
    <location>
        <begin position="374"/>
        <end position="409"/>
    </location>
</feature>
<keyword evidence="2" id="KW-0677">Repeat</keyword>
<dbReference type="PANTHER" id="PTHR47934">
    <property type="entry name" value="PENTATRICOPEPTIDE REPEAT-CONTAINING PROTEIN PET309, MITOCHONDRIAL"/>
    <property type="match status" value="1"/>
</dbReference>
<organism evidence="4 5">
    <name type="scientific">Eutrema salsugineum</name>
    <name type="common">Saltwater cress</name>
    <name type="synonym">Sisymbrium salsugineum</name>
    <dbReference type="NCBI Taxonomy" id="72664"/>
    <lineage>
        <taxon>Eukaryota</taxon>
        <taxon>Viridiplantae</taxon>
        <taxon>Streptophyta</taxon>
        <taxon>Embryophyta</taxon>
        <taxon>Tracheophyta</taxon>
        <taxon>Spermatophyta</taxon>
        <taxon>Magnoliopsida</taxon>
        <taxon>eudicotyledons</taxon>
        <taxon>Gunneridae</taxon>
        <taxon>Pentapetalae</taxon>
        <taxon>rosids</taxon>
        <taxon>malvids</taxon>
        <taxon>Brassicales</taxon>
        <taxon>Brassicaceae</taxon>
        <taxon>Eutremeae</taxon>
        <taxon>Eutrema</taxon>
    </lineage>
</organism>
<evidence type="ECO:0000256" key="3">
    <source>
        <dbReference type="PROSITE-ProRule" id="PRU00708"/>
    </source>
</evidence>
<protein>
    <recommendedName>
        <fullName evidence="6">Pentacotripeptide-repeat region of PRORP domain-containing protein</fullName>
    </recommendedName>
</protein>
<comment type="similarity">
    <text evidence="1">Belongs to the PPR family. P subfamily.</text>
</comment>
<feature type="repeat" description="PPR" evidence="3">
    <location>
        <begin position="585"/>
        <end position="619"/>
    </location>
</feature>
<dbReference type="Gramene" id="ESQ39248">
    <property type="protein sequence ID" value="ESQ39248"/>
    <property type="gene ID" value="EUTSA_v10001319mg"/>
</dbReference>
<dbReference type="Pfam" id="PF12854">
    <property type="entry name" value="PPR_1"/>
    <property type="match status" value="2"/>
</dbReference>
<dbReference type="Pfam" id="PF13041">
    <property type="entry name" value="PPR_2"/>
    <property type="match status" value="4"/>
</dbReference>
<dbReference type="GO" id="GO:0003729">
    <property type="term" value="F:mRNA binding"/>
    <property type="evidence" value="ECO:0007669"/>
    <property type="project" value="TreeGrafter"/>
</dbReference>
<gene>
    <name evidence="4" type="ORF">EUTSA_v10001319mg</name>
</gene>
<feature type="repeat" description="PPR" evidence="3">
    <location>
        <begin position="445"/>
        <end position="479"/>
    </location>
</feature>
<feature type="repeat" description="PPR" evidence="3">
    <location>
        <begin position="515"/>
        <end position="549"/>
    </location>
</feature>
<dbReference type="eggNOG" id="KOG4197">
    <property type="taxonomic scope" value="Eukaryota"/>
</dbReference>
<dbReference type="InterPro" id="IPR051114">
    <property type="entry name" value="Mito_RNA_Proc_CCM1"/>
</dbReference>
<dbReference type="GO" id="GO:0005739">
    <property type="term" value="C:mitochondrion"/>
    <property type="evidence" value="ECO:0007669"/>
    <property type="project" value="TreeGrafter"/>
</dbReference>
<feature type="repeat" description="PPR" evidence="3">
    <location>
        <begin position="550"/>
        <end position="584"/>
    </location>
</feature>
<dbReference type="Proteomes" id="UP000030689">
    <property type="component" value="Unassembled WGS sequence"/>
</dbReference>
<sequence>MTSVLSSFYRRRNFYYLLDRRLLLRRFSAESDPSKVIKPDCEESVAREFLEHLRDIPQHDWVSCELLDSLLLSSSSSPRVFSQITRRLDSYSLAVSFLDYLNEKSESLKHRDESLAVAFQSVIEYACKEPDSRDKLLKLYETSKEKKVPLTFNAAKLLIRWFGRLGMLNQSVLVYEELDPDVKNTHVRNVFIDLLLQGGLVDDALKVLDEMLEKESIFPPNESTVDIVFHGCVSKGKPKRRRVTDEETIQLVLKFGDRGLSPNSVWLTRFITTLCKNGQTLVAWETLSKLMKNKIPLETGPFNALLTSLGRNMDIGRMNVVAAEMDEMGIRADAVTLGILINTLCKSLRVDEALEVFEQMRGSQSDDGNVIKADEIHFNTLINSLCKVRRLKEAEELLLKMKMEKGCVPNTRTYNCLVDGYCRAGQLDTAISAVSRMKEEGIKPDVVTLNTMIKGICRHLGVSSAVSFLMDMEKEGLQKNVVTYMTLINAYCNVNNIEKAIHWFDQMVEAGCSPDAKIFYALISGLCQARRDHDALAMVEKLKRAGFALDLMAYNMLIGLFCDKNKADEVYEMLTDMEGAGMKPDSITYNTLISYFGKLKDFESVHRMMEKMKKDGFFPNVVTYGAIIHACCSSGKLNEALKVFNDMGSHSKVFPNTVIYNILINALCKLGDLKQGLALKEDMMKKRVRPNVETYNAFFKILKDKNQFETVLELLDEMAKHSCEPNHITMEVLMELLPEVGESKRLKKFMQGYSVASSIEKDAPLSLSRCSNETAV</sequence>
<dbReference type="InterPro" id="IPR011990">
    <property type="entry name" value="TPR-like_helical_dom_sf"/>
</dbReference>
<accession>V4LHJ1</accession>
<feature type="repeat" description="PPR" evidence="3">
    <location>
        <begin position="333"/>
        <end position="363"/>
    </location>
</feature>
<reference evidence="4 5" key="1">
    <citation type="journal article" date="2013" name="Front. Plant Sci.">
        <title>The Reference Genome of the Halophytic Plant Eutrema salsugineum.</title>
        <authorList>
            <person name="Yang R."/>
            <person name="Jarvis D.E."/>
            <person name="Chen H."/>
            <person name="Beilstein M.A."/>
            <person name="Grimwood J."/>
            <person name="Jenkins J."/>
            <person name="Shu S."/>
            <person name="Prochnik S."/>
            <person name="Xin M."/>
            <person name="Ma C."/>
            <person name="Schmutz J."/>
            <person name="Wing R.A."/>
            <person name="Mitchell-Olds T."/>
            <person name="Schumaker K.S."/>
            <person name="Wang X."/>
        </authorList>
    </citation>
    <scope>NUCLEOTIDE SEQUENCE [LARGE SCALE GENOMIC DNA]</scope>
</reference>
<dbReference type="PROSITE" id="PS51375">
    <property type="entry name" value="PPR"/>
    <property type="match status" value="11"/>
</dbReference>
<feature type="repeat" description="PPR" evidence="3">
    <location>
        <begin position="410"/>
        <end position="444"/>
    </location>
</feature>
<dbReference type="Pfam" id="PF01535">
    <property type="entry name" value="PPR"/>
    <property type="match status" value="2"/>
</dbReference>
<dbReference type="OMA" id="KTNWLTQ"/>
<evidence type="ECO:0000256" key="1">
    <source>
        <dbReference type="ARBA" id="ARBA00007626"/>
    </source>
</evidence>
<proteinExistence type="inferred from homology"/>
<dbReference type="OrthoDB" id="1092721at2759"/>
<dbReference type="SUPFAM" id="SSF81901">
    <property type="entry name" value="HCP-like"/>
    <property type="match status" value="1"/>
</dbReference>
<keyword evidence="5" id="KW-1185">Reference proteome</keyword>
<evidence type="ECO:0000313" key="4">
    <source>
        <dbReference type="EMBL" id="ESQ39248.1"/>
    </source>
</evidence>